<dbReference type="EMBL" id="JAXOVC010000003">
    <property type="protein sequence ID" value="KAK4503506.1"/>
    <property type="molecule type" value="Genomic_DNA"/>
</dbReference>
<name>A0ABR0EPH0_ZASCE</name>
<keyword evidence="3" id="KW-1185">Reference proteome</keyword>
<reference evidence="2 3" key="1">
    <citation type="journal article" date="2023" name="G3 (Bethesda)">
        <title>A chromosome-level genome assembly of Zasmidium syzygii isolated from banana leaves.</title>
        <authorList>
            <person name="van Westerhoven A.C."/>
            <person name="Mehrabi R."/>
            <person name="Talebi R."/>
            <person name="Steentjes M.B.F."/>
            <person name="Corcolon B."/>
            <person name="Chong P.A."/>
            <person name="Kema G.H.J."/>
            <person name="Seidl M.F."/>
        </authorList>
    </citation>
    <scope>NUCLEOTIDE SEQUENCE [LARGE SCALE GENOMIC DNA]</scope>
    <source>
        <strain evidence="2 3">P124</strain>
    </source>
</reference>
<organism evidence="2 3">
    <name type="scientific">Zasmidium cellare</name>
    <name type="common">Wine cellar mold</name>
    <name type="synonym">Racodium cellare</name>
    <dbReference type="NCBI Taxonomy" id="395010"/>
    <lineage>
        <taxon>Eukaryota</taxon>
        <taxon>Fungi</taxon>
        <taxon>Dikarya</taxon>
        <taxon>Ascomycota</taxon>
        <taxon>Pezizomycotina</taxon>
        <taxon>Dothideomycetes</taxon>
        <taxon>Dothideomycetidae</taxon>
        <taxon>Mycosphaerellales</taxon>
        <taxon>Mycosphaerellaceae</taxon>
        <taxon>Zasmidium</taxon>
    </lineage>
</organism>
<dbReference type="Proteomes" id="UP001305779">
    <property type="component" value="Unassembled WGS sequence"/>
</dbReference>
<feature type="compositionally biased region" description="Basic and acidic residues" evidence="1">
    <location>
        <begin position="139"/>
        <end position="151"/>
    </location>
</feature>
<feature type="compositionally biased region" description="Polar residues" evidence="1">
    <location>
        <begin position="79"/>
        <end position="90"/>
    </location>
</feature>
<gene>
    <name evidence="2" type="ORF">PRZ48_004421</name>
</gene>
<feature type="compositionally biased region" description="Polar residues" evidence="1">
    <location>
        <begin position="126"/>
        <end position="135"/>
    </location>
</feature>
<feature type="region of interest" description="Disordered" evidence="1">
    <location>
        <begin position="325"/>
        <end position="375"/>
    </location>
</feature>
<feature type="compositionally biased region" description="Polar residues" evidence="1">
    <location>
        <begin position="209"/>
        <end position="218"/>
    </location>
</feature>
<comment type="caution">
    <text evidence="2">The sequence shown here is derived from an EMBL/GenBank/DDBJ whole genome shotgun (WGS) entry which is preliminary data.</text>
</comment>
<evidence type="ECO:0000313" key="2">
    <source>
        <dbReference type="EMBL" id="KAK4503506.1"/>
    </source>
</evidence>
<sequence length="613" mass="67344">MANRQYTVASTAQLVGAPADERYFNEVRAMDHANREKSRIKRKAEIKKGVRVPTTSLRNEGVQEDSSPGTDIFTHSRHASWNSSSPTTAIPESLPKTPVEEEPIPLLQPVAYTPPADKTETERSKATSSNDNQISVKARVKEFESQNDPHDPSPTSSGQDEALINDSEASAHIRSPSGESTSSTKRRGRRSDGSEIYFTPTDYTKSKIFLSSPQNSPTLPDGEDATTPTASTTTSRPPSEIYVGPKRIQSLRTKRKEKLKITPEQLDQLVTALAKAPMIQKDVRKHWWDVDDIPDDETVSSFSAVSIPTLTSASTLYSSFYSHPNEHLPSASKPTPSANQPSTRKTTSTPPLPTTFSGISLADPKTHGSPIRYASTTHPLPPGTCSFVQVPYGVDVECTLRVEPLPATRTSRIILQCVNQVVDRKTGTKVSLLVVDEDVTEVVKKAALAEFSTFTKTPSSSIECVASPTAPSPFSSPEIDWIAIADDLQLTSETNALIESSLPYFRNLTPEKAHMKTHTLLSSLERIKDQHLDFLILQPTTFHDNGIPQTIRVPWVSQRLWKDWYAEGKGVGDGKAAGRFKEEVVGAVAKNGGEGEVFTTSVKWEEERLVVRE</sequence>
<protein>
    <submittedName>
        <fullName evidence="2">Uncharacterized protein</fullName>
    </submittedName>
</protein>
<feature type="compositionally biased region" description="Low complexity" evidence="1">
    <location>
        <begin position="225"/>
        <end position="239"/>
    </location>
</feature>
<accession>A0ABR0EPH0</accession>
<evidence type="ECO:0000313" key="3">
    <source>
        <dbReference type="Proteomes" id="UP001305779"/>
    </source>
</evidence>
<feature type="compositionally biased region" description="Polar residues" evidence="1">
    <location>
        <begin position="53"/>
        <end position="69"/>
    </location>
</feature>
<evidence type="ECO:0000256" key="1">
    <source>
        <dbReference type="SAM" id="MobiDB-lite"/>
    </source>
</evidence>
<feature type="region of interest" description="Disordered" evidence="1">
    <location>
        <begin position="33"/>
        <end position="240"/>
    </location>
</feature>
<feature type="compositionally biased region" description="Low complexity" evidence="1">
    <location>
        <begin position="341"/>
        <end position="357"/>
    </location>
</feature>
<proteinExistence type="predicted"/>